<dbReference type="InterPro" id="IPR052767">
    <property type="entry name" value="Bact_com_dev_regulator"/>
</dbReference>
<gene>
    <name evidence="1" type="ORF">C273_09744</name>
</gene>
<dbReference type="eggNOG" id="COG3679">
    <property type="taxonomic scope" value="Bacteria"/>
</dbReference>
<name>K9AFT9_9STAP</name>
<keyword evidence="2" id="KW-1185">Reference proteome</keyword>
<accession>K9AFT9</accession>
<dbReference type="AlphaFoldDB" id="K9AFT9"/>
<dbReference type="SUPFAM" id="SSF158622">
    <property type="entry name" value="YheA/YmcA-like"/>
    <property type="match status" value="1"/>
</dbReference>
<protein>
    <submittedName>
        <fullName evidence="1">Regulatory protein YlbF</fullName>
    </submittedName>
</protein>
<dbReference type="Proteomes" id="UP000009885">
    <property type="component" value="Unassembled WGS sequence"/>
</dbReference>
<dbReference type="EMBL" id="AMSQ01000019">
    <property type="protein sequence ID" value="EKU46184.1"/>
    <property type="molecule type" value="Genomic_DNA"/>
</dbReference>
<reference evidence="1 2" key="1">
    <citation type="journal article" date="2013" name="Genome Announc.">
        <title>Genome Sequence of Staphylococcus massiliensis Strain S46, Isolated from the Surface of Healthy Human Skin.</title>
        <authorList>
            <person name="Srivastav R."/>
            <person name="Singh A."/>
            <person name="Jangir P.K."/>
            <person name="Kumari C."/>
            <person name="Muduli S."/>
            <person name="Sharma R."/>
        </authorList>
    </citation>
    <scope>NUCLEOTIDE SEQUENCE [LARGE SCALE GENOMIC DNA]</scope>
    <source>
        <strain evidence="1 2">S46</strain>
    </source>
</reference>
<evidence type="ECO:0000313" key="1">
    <source>
        <dbReference type="EMBL" id="EKU46184.1"/>
    </source>
</evidence>
<sequence length="146" mass="16838">MIYNEAVFSILDDVEDLAHKIKQSDIYHAYLKAKSTMEEDVEATNKYQAFIRKKEKYDEVMRFGNYHPDYFNTMIETRKLKREYEMHPSVVAFRQHETKLQDLIDEVLVILSKAISDHIKVEAGNPFFRTDVGGGCSTGGSCQCSS</sequence>
<evidence type="ECO:0000313" key="2">
    <source>
        <dbReference type="Proteomes" id="UP000009885"/>
    </source>
</evidence>
<proteinExistence type="predicted"/>
<dbReference type="PANTHER" id="PTHR38448:SF2">
    <property type="entry name" value="REGULATORY PROTEIN YLBF"/>
    <property type="match status" value="1"/>
</dbReference>
<dbReference type="OrthoDB" id="2157513at2"/>
<dbReference type="STRING" id="1229783.C273_09744"/>
<dbReference type="PANTHER" id="PTHR38448">
    <property type="entry name" value="REGULATORY PROTEIN YLBF-RELATED"/>
    <property type="match status" value="1"/>
</dbReference>
<comment type="caution">
    <text evidence="1">The sequence shown here is derived from an EMBL/GenBank/DDBJ whole genome shotgun (WGS) entry which is preliminary data.</text>
</comment>
<dbReference type="InterPro" id="IPR010368">
    <property type="entry name" value="Com_YlbF"/>
</dbReference>
<dbReference type="PATRIC" id="fig|1229783.3.peg.1946"/>
<dbReference type="Pfam" id="PF06133">
    <property type="entry name" value="Com_YlbF"/>
    <property type="match status" value="1"/>
</dbReference>
<organism evidence="1 2">
    <name type="scientific">Staphylococcus massiliensis S46</name>
    <dbReference type="NCBI Taxonomy" id="1229783"/>
    <lineage>
        <taxon>Bacteria</taxon>
        <taxon>Bacillati</taxon>
        <taxon>Bacillota</taxon>
        <taxon>Bacilli</taxon>
        <taxon>Bacillales</taxon>
        <taxon>Staphylococcaceae</taxon>
        <taxon>Staphylococcus</taxon>
    </lineage>
</organism>
<dbReference type="InterPro" id="IPR023378">
    <property type="entry name" value="YheA/YmcA-like_dom_sf"/>
</dbReference>
<dbReference type="Gene3D" id="1.20.1500.10">
    <property type="entry name" value="YheA/YmcA-like"/>
    <property type="match status" value="1"/>
</dbReference>